<keyword evidence="5 8" id="KW-1015">Disulfide bond</keyword>
<dbReference type="SMART" id="SM00041">
    <property type="entry name" value="CT"/>
    <property type="match status" value="1"/>
</dbReference>
<feature type="region of interest" description="Disordered" evidence="9">
    <location>
        <begin position="2492"/>
        <end position="2534"/>
    </location>
</feature>
<evidence type="ECO:0000259" key="14">
    <source>
        <dbReference type="PROSITE" id="PS50184"/>
    </source>
</evidence>
<feature type="disulfide bond" evidence="8">
    <location>
        <begin position="222"/>
        <end position="232"/>
    </location>
</feature>
<dbReference type="InterPro" id="IPR006207">
    <property type="entry name" value="Cys_knot_C"/>
</dbReference>
<dbReference type="SUPFAM" id="SSF57603">
    <property type="entry name" value="FnI-like domain"/>
    <property type="match status" value="1"/>
</dbReference>
<feature type="domain" description="EGF-like" evidence="13">
    <location>
        <begin position="123"/>
        <end position="154"/>
    </location>
</feature>
<feature type="domain" description="F5/8 type C" evidence="12">
    <location>
        <begin position="2157"/>
        <end position="2299"/>
    </location>
</feature>
<feature type="domain" description="VWFD" evidence="16">
    <location>
        <begin position="2615"/>
        <end position="2790"/>
    </location>
</feature>
<dbReference type="SMART" id="SM00181">
    <property type="entry name" value="EGF"/>
    <property type="match status" value="4"/>
</dbReference>
<feature type="compositionally biased region" description="Low complexity" evidence="9">
    <location>
        <begin position="2497"/>
        <end position="2508"/>
    </location>
</feature>
<dbReference type="GO" id="GO:0008061">
    <property type="term" value="F:chitin binding"/>
    <property type="evidence" value="ECO:0007669"/>
    <property type="project" value="InterPro"/>
</dbReference>
<feature type="domain" description="VWFD" evidence="16">
    <location>
        <begin position="2943"/>
        <end position="3129"/>
    </location>
</feature>
<feature type="disulfide bond" evidence="7">
    <location>
        <begin position="3863"/>
        <end position="3917"/>
    </location>
</feature>
<dbReference type="InterPro" id="IPR000421">
    <property type="entry name" value="FA58C"/>
</dbReference>
<feature type="domain" description="VWFC" evidence="14">
    <location>
        <begin position="2355"/>
        <end position="2415"/>
    </location>
</feature>
<dbReference type="PROSITE" id="PS50940">
    <property type="entry name" value="CHIT_BIND_II"/>
    <property type="match status" value="1"/>
</dbReference>
<feature type="domain" description="CTCK" evidence="11">
    <location>
        <begin position="3828"/>
        <end position="3923"/>
    </location>
</feature>
<keyword evidence="10" id="KW-0732">Signal</keyword>
<feature type="domain" description="VWFD" evidence="16">
    <location>
        <begin position="407"/>
        <end position="584"/>
    </location>
</feature>
<dbReference type="Gene3D" id="2.10.25.10">
    <property type="entry name" value="Laminin"/>
    <property type="match status" value="6"/>
</dbReference>
<dbReference type="Pfam" id="PF01826">
    <property type="entry name" value="TIL"/>
    <property type="match status" value="5"/>
</dbReference>
<feature type="chain" id="PRO_5032398563" description="Hemocytin" evidence="10">
    <location>
        <begin position="21"/>
        <end position="3943"/>
    </location>
</feature>
<comment type="caution">
    <text evidence="17">The sequence shown here is derived from an EMBL/GenBank/DDBJ whole genome shotgun (WGS) entry which is preliminary data.</text>
</comment>
<dbReference type="GO" id="GO:0007399">
    <property type="term" value="P:nervous system development"/>
    <property type="evidence" value="ECO:0007669"/>
    <property type="project" value="UniProtKB-ARBA"/>
</dbReference>
<dbReference type="InterPro" id="IPR002557">
    <property type="entry name" value="Chitin-bd_dom"/>
</dbReference>
<comment type="similarity">
    <text evidence="3">Belongs to the thrombospondin family.</text>
</comment>
<dbReference type="Pfam" id="PF00754">
    <property type="entry name" value="F5_F8_type_C"/>
    <property type="match status" value="2"/>
</dbReference>
<sequence length="3943" mass="442435">MYYLKYFVLSIFLIIGLVEGLEQNNLEDDEMQNDSPHSSVVKTSHYRKHTQIKTKTSIFKGGCIDHPTSPVNGNIQCSLDSGCRASCKADYKFPNGEKQLVVLCHDGKWHVTGTDWDFVPHCEPICLPQCQNNGICIAPHQCNCGENYSGPQCQYETKPCLNTPPPVLNSRRQCNSKSCTVSCARGFVYPDGSSVANLECRNGNWIAMRNDWVTIPDCQAVCSPPCKNGGICLPLNTCQCPQDYRGSQCQYSKDRCSPEILNFNGAYKCKGDAHAYSCVLDCSQPGIEFTFPPATEYICTYDNGYFEPQPIPQCKVTSSNYQIIPAGSSKNSYLKITNHSWTFEDTLFSQTSHVERQKFIKESHGIKTLYDVNQLSSDKSSNNIQNVVDIVKSNYTIVEDVHRPEAKTCFTWGGVHYKTFDGDIYTFDSDCTMTLIQETQDSAFTITIQNSNGCKNHNDTICYRILNIYIQGKEYILKLNDNNIPILQTNKKKILPIPAQLTGLRVEMSGNLIVASLDTVGINLKWDGGLFVQIKSSESLWNRTAGLCGRMNGDPADDKTRKDNSHSINLATFIADWKIDKTCDDNLASNHKFKSDITEESIKFCDNLFADLRFKGCSKTLDLAALQSTCQLDYCNCHEVDKRKCACETMNVYVRQCYHDGLTKTLSWRHQNLCPMNCTGGRIYNSCGSKYQQSCGEDLTQAKKIIDVEDCEEGCFCPEGTIFHENKCIAPGECPCRLRGKSFPPGTIIPKNCNTCTCVAGQWICTQVICSSRCSVVGDPHYVTFDGKRYDFMGKCSYYLVKGDNYSIEAENVACLGAISESMGLIPSDSPSCVKSIKICQKNITIKLKQNHQVEINNEEITKFPIINSNTKIRIASSIFIVVHMPNNLEIWWDGISRVYINAPSIFYGNTKGLCGTFTNNQKDDFLTPSNDIEQSILPFTNKWKTNEQCEDILKEDTTHPCDKNPERLSNAEKYCSIIWSNVFSSCHWHVDPEEFYKNCKYDMCSCEGNIEKCLCPILSSYAKECAEVGVKIIWRTEVSECQLHCPAGQEYQICGNSCTRSCNDISFNHVNNIHKICNRECVEGCNCPEGQTLDSHGECIDIDLCPCYNEGMEFKPGYREIRAGIKRRNICTCKNAIWSCQEATDDEIKKYPSSDSLKTICSTMKNLELTNCEPAIPRTCRNMNDKVIHSPAICMPGCICKKGYVLDSPSGNCVKQESCPCYHGGKSYTDGSTMQEECNTCKCDKGHWKCTDKICPGICSVWGDSHYKTFDDKTYDFQGACDYVLVKGSFGADDCFEISTQNVPCGTSWVTCSKAITLSIGTANNREKITLTNDKQLSLNNYQRIAVRYAGEFLFLDVPDLGLVVQWDKGTRVYIKLDPKWKSKTKGLCGDYNDNSQDDFKTPSGGISEVSARIFGDSWKKNNNCPEPKDITDTCVQHPERKIWAVEKCGKLKTSLFEACHSEVDIEPYIERCIFDTCGCDQGGDCECLCTALAAYAHECNNRGVPIKWRSKNLCPMQCDEKCSNYSPCISTCPRETCDYLLNPKIKKNSQLCTEDTCIEGCLPKECPNDEVYLNSTYQECVPRSTCKPICLEKEGVIYYEGDKVSSDLCQTCFCSHGKIICNGLPCTSTTTTTTTTTRPAVVYMEESEKCIDGWTPWINKHSIKKSNNETKSITGAMDTEPLPSMIDLLEFNNSSRCTKDKMIDIKCRSIDGHLSPKETGLDVECSLERGLICQSNGNELPCVDFEISVLCKCENTTASDNCDITRPSQADPIDCHVFYECAPGTNGATKLIKKTCGKDMFYNPVAMICDWWYNVITLRPLCRPTLSPAVTTVTSTTTTEAPSTNKCKEDEIWNDCAIKCSRTCQYYNYQLKKQNICIDGTRDCVPGCTAKDKKTCGKNKYWRDPETCVDIADCNCISHNEESVKPGVVVEETNCKRCQCLSNFYTCDNTSCEKSTTVETTTPTVIDTTTPVISLTTNIIIVPSTLSPAAPCISKHYNSLVEYFKGTSEVIEYNSSSSEDDQPWNHDPKFWQAKYTNTNQWYEIKLPKLEPIYGIIISGNPIDNKFVTSYKLLYSQDGHEFSYMPDILSGPIDAFTPVKHIFTSPIEAKIIKINPQTWHNGISMSVDLIGCDDELQTVTPKIIIDKEEETIKPICDEPMGFDNGVMIDEQVTVSSTTDSSSLSNIKLSSPGIWQPKLDNPHQYVQFNFFESRNITGIETKGANNIWTIAYKIYYGNDGVNWNPIIDHLNIEKIFTANFDDKTTKINYFTKPIQAQYLKIQPIKWHRHVGLKVEVHGCFISYPTVTNKPVKIQVIQSACNVCDEIFLGYDNVCKCNESLWWNGVACVEKHNCPCVYEGVPYVVGATFESSDCRKCICTMTGTVDCQLKPCEPCDEPNMRSVVTELCGCACKPCSTGTRLCPTSNICINDNLWCNGVKDCPDDETNCREIIENPSVITNNHSTIIEVTTVEIKNVTTLQCERPVCPPGYKLVPVNQNSKRSSKSSVKNSGGGVKGGTKGRSRGRPKETRKISHESTIFNDDNNLLNDASNLQINCQQFSCVPTKPPPIRQDNKKPIECPKVECPQNYKIIYESQSMFKLEACPKYVCKPPPPIEVICNITGRTFNTFDNLEYKYDICNHILARNMLNNEWYVNLEKHCDNLNQNCKQLLVITIDDDVVIFHADMHVEINEFSFSPRQVKRLGDKSGSFRISRIGNIIHFVCSKYGFWIIWDENTNVKIGITTNLKNYVDGLCGFFDGNPDNDRQMPDGKQAKTSQDFGNSWIMDGSAECQAPKILCSREVYDHAKEICNEMMDRSFSICRNHLNFDKYLSRCLETSCMCINGNQTINECRCRALTSFTTDCQASDINIDLSTWRNIHNCPVNCPAPFVHKDCFRNKCEMSCDNLQEIEPCPLMEGVCFCGCFCPDGTIRNGENCIPASECRDCTCQGFGNGNFINFDKNNFTFTGNCTYVLSQDVSTINDNKNTYQILITNVPCERGICTEAISLSYKDHYLEIQQNINDKKNKKISVTMDGESIDKFPLNNNWINIIEENEKNLKILIPVIQLELTSFVHNFGFTLKLPSHIFGGAMEGLCGNCNANDQDDIKKKNGELTDNIQDFGMSWLVSGLPQARILSDGDCGVQNTKEICLPPLNDPCKKLLDGKLFGQCHSIIDPSAYLSSCYDTLCKKGDICGDIEAYARSCRQTGLCSNWRSIDFCPYNCPADLEYQSCGSNCPKTCDTINDQSINKCAEEFNQEGCFCPKNYVTHNGTCVLEKNCFICDSDGHIDGDTWQPDKCTTCTCNKKIINCQVTNCPTIATICDINSSPVLVEPSKSNEECCPKYICIPKPTIPTTTTVCLDTQQPDCGWGQMMKTTIGNDGCQKFICECLPPEECPTVNLEATNIPGIVEIVNSSSCCPKAERICKVEMCPSAPSCPEYYTLETSQSPEGCCINYKCQLPKDICLYSMTTDNSTIVGKKIGEKWQDGPCLSCICEIDYNNETKSNCLSTKCPGIEDNQHKNDYVLIEKQITGECCPLIEAIACKDDNGIVHNIGNEWYPDKKNSCLINKCEIEPDGIVKKKTITQQCSINCERGYEYKQPEEPSKKCCGDCIPVSCVVNDTIKNIGETWKSADYCTDYRCLIENGTLRVIESTTTCEKLDQFELDNYEIHTELLNNECCPKYKRTGCKSNGKIYNSGATWKDEFDNCLTNMCVDVKDTNKIELTHVRQDCNVTCEFGWEYESSNNSQECCGRCKQVYCFDKGILHKPETTWSTPDNCTSYECKYSENKEQLIIQTMLTICPDVSTCPVEFIYQDGCCQKCNMTNIFDLRQTCAAEVLEIQSTIGILKEKNQHGVCKNIEGIDGMTECRGNCQSSTHFDPVSWIQETDCNCCQPIDMKNINVDLVCDDGVKFTKKIYVPTACSCETCSGSLRKNIMPIKGHRKIGAKG</sequence>
<dbReference type="GO" id="GO:0005615">
    <property type="term" value="C:extracellular space"/>
    <property type="evidence" value="ECO:0007669"/>
    <property type="project" value="TreeGrafter"/>
</dbReference>
<comment type="subcellular location">
    <subcellularLocation>
        <location evidence="1">Secreted</location>
        <location evidence="1">Extracellular space</location>
    </subcellularLocation>
</comment>
<evidence type="ECO:0000256" key="3">
    <source>
        <dbReference type="ARBA" id="ARBA00009456"/>
    </source>
</evidence>
<dbReference type="InterPro" id="IPR036508">
    <property type="entry name" value="Chitin-bd_dom_sf"/>
</dbReference>
<dbReference type="PANTHER" id="PTHR11339:SF386">
    <property type="entry name" value="HEMOLECTIN, ISOFORM A"/>
    <property type="match status" value="1"/>
</dbReference>
<dbReference type="InterPro" id="IPR050780">
    <property type="entry name" value="Mucin_vWF_Thrombospondin_sf"/>
</dbReference>
<feature type="disulfide bond" evidence="7">
    <location>
        <begin position="3867"/>
        <end position="3919"/>
    </location>
</feature>
<keyword evidence="8" id="KW-0245">EGF-like domain</keyword>
<dbReference type="PROSITE" id="PS50022">
    <property type="entry name" value="FA58C_3"/>
    <property type="match status" value="2"/>
</dbReference>
<evidence type="ECO:0000256" key="7">
    <source>
        <dbReference type="PROSITE-ProRule" id="PRU00039"/>
    </source>
</evidence>
<dbReference type="SUPFAM" id="SSF57567">
    <property type="entry name" value="Serine protease inhibitors"/>
    <property type="match status" value="5"/>
</dbReference>
<feature type="signal peptide" evidence="10">
    <location>
        <begin position="1"/>
        <end position="20"/>
    </location>
</feature>
<evidence type="ECO:0000313" key="18">
    <source>
        <dbReference type="Proteomes" id="UP000639338"/>
    </source>
</evidence>
<evidence type="ECO:0000256" key="6">
    <source>
        <dbReference type="ARBA" id="ARBA00023180"/>
    </source>
</evidence>
<dbReference type="InterPro" id="IPR002919">
    <property type="entry name" value="TIL_dom"/>
</dbReference>
<protein>
    <recommendedName>
        <fullName evidence="19">Hemocytin</fullName>
    </recommendedName>
</protein>
<dbReference type="Pfam" id="PF23244">
    <property type="entry name" value="VWF"/>
    <property type="match status" value="1"/>
</dbReference>
<evidence type="ECO:0000256" key="8">
    <source>
        <dbReference type="PROSITE-ProRule" id="PRU00076"/>
    </source>
</evidence>
<name>A0A834XSU9_APHGI</name>
<dbReference type="InterPro" id="IPR036084">
    <property type="entry name" value="Ser_inhib-like_sf"/>
</dbReference>
<evidence type="ECO:0000259" key="12">
    <source>
        <dbReference type="PROSITE" id="PS50022"/>
    </source>
</evidence>
<feature type="disulfide bond" evidence="8">
    <location>
        <begin position="144"/>
        <end position="153"/>
    </location>
</feature>
<dbReference type="InterPro" id="IPR008979">
    <property type="entry name" value="Galactose-bd-like_sf"/>
</dbReference>
<dbReference type="InterPro" id="IPR000742">
    <property type="entry name" value="EGF"/>
</dbReference>
<gene>
    <name evidence="17" type="ORF">HCN44_001526</name>
</gene>
<feature type="disulfide bond" evidence="8">
    <location>
        <begin position="240"/>
        <end position="249"/>
    </location>
</feature>
<feature type="domain" description="Chitin-binding type-2" evidence="15">
    <location>
        <begin position="1761"/>
        <end position="1826"/>
    </location>
</feature>
<keyword evidence="6" id="KW-0325">Glycoprotein</keyword>
<evidence type="ECO:0000256" key="10">
    <source>
        <dbReference type="SAM" id="SignalP"/>
    </source>
</evidence>
<keyword evidence="18" id="KW-1185">Reference proteome</keyword>
<evidence type="ECO:0000313" key="17">
    <source>
        <dbReference type="EMBL" id="KAF7992201.1"/>
    </source>
</evidence>
<feature type="disulfide bond" evidence="8">
    <location>
        <begin position="126"/>
        <end position="136"/>
    </location>
</feature>
<dbReference type="SMART" id="SM00231">
    <property type="entry name" value="FA58C"/>
    <property type="match status" value="2"/>
</dbReference>
<dbReference type="PROSITE" id="PS51233">
    <property type="entry name" value="VWFD"/>
    <property type="match status" value="5"/>
</dbReference>
<dbReference type="CDD" id="cd00057">
    <property type="entry name" value="FA58C"/>
    <property type="match status" value="1"/>
</dbReference>
<dbReference type="InterPro" id="IPR014853">
    <property type="entry name" value="VWF/SSPO/ZAN-like_Cys-rich_dom"/>
</dbReference>
<feature type="domain" description="VWFD" evidence="16">
    <location>
        <begin position="1258"/>
        <end position="1427"/>
    </location>
</feature>
<evidence type="ECO:0000259" key="15">
    <source>
        <dbReference type="PROSITE" id="PS50940"/>
    </source>
</evidence>
<comment type="caution">
    <text evidence="8">Lacks conserved residue(s) required for the propagation of feature annotation.</text>
</comment>
<dbReference type="Proteomes" id="UP000639338">
    <property type="component" value="Unassembled WGS sequence"/>
</dbReference>
<dbReference type="SUPFAM" id="SSF57625">
    <property type="entry name" value="Invertebrate chitin-binding proteins"/>
    <property type="match status" value="1"/>
</dbReference>
<dbReference type="InterPro" id="IPR001007">
    <property type="entry name" value="VWF_dom"/>
</dbReference>
<dbReference type="CDD" id="cd19941">
    <property type="entry name" value="TIL"/>
    <property type="match status" value="5"/>
</dbReference>
<dbReference type="PROSITE" id="PS50184">
    <property type="entry name" value="VWFC_2"/>
    <property type="match status" value="2"/>
</dbReference>
<feature type="domain" description="VWFD" evidence="16">
    <location>
        <begin position="772"/>
        <end position="951"/>
    </location>
</feature>
<dbReference type="PROSITE" id="PS01225">
    <property type="entry name" value="CTCK_2"/>
    <property type="match status" value="1"/>
</dbReference>
<dbReference type="Gene3D" id="2.60.120.260">
    <property type="entry name" value="Galactose-binding domain-like"/>
    <property type="match status" value="2"/>
</dbReference>
<organism evidence="17 18">
    <name type="scientific">Aphidius gifuensis</name>
    <name type="common">Parasitoid wasp</name>
    <dbReference type="NCBI Taxonomy" id="684658"/>
    <lineage>
        <taxon>Eukaryota</taxon>
        <taxon>Metazoa</taxon>
        <taxon>Ecdysozoa</taxon>
        <taxon>Arthropoda</taxon>
        <taxon>Hexapoda</taxon>
        <taxon>Insecta</taxon>
        <taxon>Pterygota</taxon>
        <taxon>Neoptera</taxon>
        <taxon>Endopterygota</taxon>
        <taxon>Hymenoptera</taxon>
        <taxon>Apocrita</taxon>
        <taxon>Ichneumonoidea</taxon>
        <taxon>Braconidae</taxon>
        <taxon>Aphidiinae</taxon>
        <taxon>Aphidius</taxon>
    </lineage>
</organism>
<dbReference type="SUPFAM" id="SSF57196">
    <property type="entry name" value="EGF/Laminin"/>
    <property type="match status" value="1"/>
</dbReference>
<dbReference type="SMART" id="SM00216">
    <property type="entry name" value="VWD"/>
    <property type="match status" value="5"/>
</dbReference>
<dbReference type="GO" id="GO:0031012">
    <property type="term" value="C:extracellular matrix"/>
    <property type="evidence" value="ECO:0007669"/>
    <property type="project" value="TreeGrafter"/>
</dbReference>
<dbReference type="SMART" id="SM00215">
    <property type="entry name" value="VWC_out"/>
    <property type="match status" value="3"/>
</dbReference>
<dbReference type="OrthoDB" id="6262482at2759"/>
<dbReference type="PROSITE" id="PS00022">
    <property type="entry name" value="EGF_1"/>
    <property type="match status" value="2"/>
</dbReference>
<evidence type="ECO:0000256" key="1">
    <source>
        <dbReference type="ARBA" id="ARBA00004239"/>
    </source>
</evidence>
<evidence type="ECO:0000259" key="16">
    <source>
        <dbReference type="PROSITE" id="PS51233"/>
    </source>
</evidence>
<dbReference type="Pfam" id="PF08742">
    <property type="entry name" value="C8"/>
    <property type="match status" value="5"/>
</dbReference>
<dbReference type="PROSITE" id="PS01185">
    <property type="entry name" value="CTCK_1"/>
    <property type="match status" value="1"/>
</dbReference>
<dbReference type="SUPFAM" id="SSF49785">
    <property type="entry name" value="Galactose-binding domain-like"/>
    <property type="match status" value="2"/>
</dbReference>
<comment type="similarity">
    <text evidence="2">Belongs to the serine protease inhibitor-like (TIL domain-containing) family.</text>
</comment>
<accession>A0A834XSU9</accession>
<evidence type="ECO:0000256" key="2">
    <source>
        <dbReference type="ARBA" id="ARBA00007611"/>
    </source>
</evidence>
<evidence type="ECO:0000259" key="13">
    <source>
        <dbReference type="PROSITE" id="PS50026"/>
    </source>
</evidence>
<dbReference type="SMART" id="SM00192">
    <property type="entry name" value="LDLa"/>
    <property type="match status" value="1"/>
</dbReference>
<dbReference type="PANTHER" id="PTHR11339">
    <property type="entry name" value="EXTRACELLULAR MATRIX GLYCOPROTEIN RELATED"/>
    <property type="match status" value="1"/>
</dbReference>
<dbReference type="SMART" id="SM00214">
    <property type="entry name" value="VWC"/>
    <property type="match status" value="7"/>
</dbReference>
<dbReference type="InterPro" id="IPR001846">
    <property type="entry name" value="VWF_type-D"/>
</dbReference>
<dbReference type="PROSITE" id="PS50026">
    <property type="entry name" value="EGF_3"/>
    <property type="match status" value="2"/>
</dbReference>
<feature type="domain" description="F5/8 type C" evidence="12">
    <location>
        <begin position="2033"/>
        <end position="2133"/>
    </location>
</feature>
<evidence type="ECO:0000256" key="9">
    <source>
        <dbReference type="SAM" id="MobiDB-lite"/>
    </source>
</evidence>
<dbReference type="InterPro" id="IPR002172">
    <property type="entry name" value="LDrepeatLR_classA_rpt"/>
</dbReference>
<dbReference type="SMART" id="SM00832">
    <property type="entry name" value="C8"/>
    <property type="match status" value="5"/>
</dbReference>
<evidence type="ECO:0008006" key="19">
    <source>
        <dbReference type="Google" id="ProtNLM"/>
    </source>
</evidence>
<reference evidence="17 18" key="1">
    <citation type="submission" date="2020-08" db="EMBL/GenBank/DDBJ databases">
        <title>Aphidius gifuensis genome sequencing and assembly.</title>
        <authorList>
            <person name="Du Z."/>
        </authorList>
    </citation>
    <scope>NUCLEOTIDE SEQUENCE [LARGE SCALE GENOMIC DNA]</scope>
    <source>
        <strain evidence="17">YNYX2018</strain>
        <tissue evidence="17">Adults</tissue>
    </source>
</reference>
<feature type="compositionally biased region" description="Basic and acidic residues" evidence="9">
    <location>
        <begin position="2524"/>
        <end position="2533"/>
    </location>
</feature>
<feature type="domain" description="VWFC" evidence="14">
    <location>
        <begin position="3267"/>
        <end position="3343"/>
    </location>
</feature>
<dbReference type="Pfam" id="PF00094">
    <property type="entry name" value="VWD"/>
    <property type="match status" value="5"/>
</dbReference>
<evidence type="ECO:0000256" key="5">
    <source>
        <dbReference type="ARBA" id="ARBA00023157"/>
    </source>
</evidence>
<dbReference type="EMBL" id="JACMRX010000003">
    <property type="protein sequence ID" value="KAF7992201.1"/>
    <property type="molecule type" value="Genomic_DNA"/>
</dbReference>
<evidence type="ECO:0000256" key="4">
    <source>
        <dbReference type="ARBA" id="ARBA00022737"/>
    </source>
</evidence>
<evidence type="ECO:0000259" key="11">
    <source>
        <dbReference type="PROSITE" id="PS01225"/>
    </source>
</evidence>
<keyword evidence="4" id="KW-0677">Repeat</keyword>
<proteinExistence type="inferred from homology"/>
<feature type="domain" description="EGF-like" evidence="13">
    <location>
        <begin position="219"/>
        <end position="250"/>
    </location>
</feature>